<evidence type="ECO:0000313" key="7">
    <source>
        <dbReference type="EMBL" id="MDN6900942.1"/>
    </source>
</evidence>
<comment type="subcellular location">
    <subcellularLocation>
        <location evidence="1">Membrane</location>
        <topology evidence="1">Multi-pass membrane protein</topology>
    </subcellularLocation>
</comment>
<comment type="caution">
    <text evidence="7">The sequence shown here is derived from an EMBL/GenBank/DDBJ whole genome shotgun (WGS) entry which is preliminary data.</text>
</comment>
<organism evidence="7 8">
    <name type="scientific">Oenococcus sicerae</name>
    <dbReference type="NCBI Taxonomy" id="2203724"/>
    <lineage>
        <taxon>Bacteria</taxon>
        <taxon>Bacillati</taxon>
        <taxon>Bacillota</taxon>
        <taxon>Bacilli</taxon>
        <taxon>Lactobacillales</taxon>
        <taxon>Lactobacillaceae</taxon>
        <taxon>Oenococcus</taxon>
    </lineage>
</organism>
<accession>A0AAJ1RDU9</accession>
<evidence type="ECO:0000256" key="4">
    <source>
        <dbReference type="ARBA" id="ARBA00023136"/>
    </source>
</evidence>
<dbReference type="AlphaFoldDB" id="A0AAJ1RDU9"/>
<keyword evidence="2 5" id="KW-0812">Transmembrane</keyword>
<proteinExistence type="predicted"/>
<evidence type="ECO:0000256" key="2">
    <source>
        <dbReference type="ARBA" id="ARBA00022692"/>
    </source>
</evidence>
<evidence type="ECO:0000256" key="1">
    <source>
        <dbReference type="ARBA" id="ARBA00004141"/>
    </source>
</evidence>
<reference evidence="7" key="1">
    <citation type="submission" date="2019-01" db="EMBL/GenBank/DDBJ databases">
        <title>Oenococcus sicerae UCMA17102.</title>
        <authorList>
            <person name="Cousin F.J."/>
            <person name="Le Guellec R."/>
            <person name="Cretenet M."/>
        </authorList>
    </citation>
    <scope>NUCLEOTIDE SEQUENCE</scope>
    <source>
        <strain evidence="7">UCMA17102</strain>
    </source>
</reference>
<evidence type="ECO:0000256" key="5">
    <source>
        <dbReference type="SAM" id="Phobius"/>
    </source>
</evidence>
<feature type="transmembrane region" description="Helical" evidence="5">
    <location>
        <begin position="12"/>
        <end position="34"/>
    </location>
</feature>
<protein>
    <submittedName>
        <fullName evidence="7">RDD family protein</fullName>
    </submittedName>
</protein>
<feature type="transmembrane region" description="Helical" evidence="5">
    <location>
        <begin position="40"/>
        <end position="59"/>
    </location>
</feature>
<keyword evidence="4 5" id="KW-0472">Membrane</keyword>
<feature type="transmembrane region" description="Helical" evidence="5">
    <location>
        <begin position="93"/>
        <end position="115"/>
    </location>
</feature>
<evidence type="ECO:0000256" key="3">
    <source>
        <dbReference type="ARBA" id="ARBA00022989"/>
    </source>
</evidence>
<dbReference type="InterPro" id="IPR010432">
    <property type="entry name" value="RDD"/>
</dbReference>
<feature type="domain" description="RDD" evidence="6">
    <location>
        <begin position="11"/>
        <end position="125"/>
    </location>
</feature>
<evidence type="ECO:0000313" key="8">
    <source>
        <dbReference type="Proteomes" id="UP001167919"/>
    </source>
</evidence>
<dbReference type="Proteomes" id="UP001167919">
    <property type="component" value="Unassembled WGS sequence"/>
</dbReference>
<dbReference type="RefSeq" id="WP_301711467.1">
    <property type="nucleotide sequence ID" value="NZ_SDWY01000005.1"/>
</dbReference>
<name>A0AAJ1RDU9_9LACO</name>
<evidence type="ECO:0000259" key="6">
    <source>
        <dbReference type="Pfam" id="PF06271"/>
    </source>
</evidence>
<keyword evidence="3 5" id="KW-1133">Transmembrane helix</keyword>
<sequence length="147" mass="16893">MARKVQMMVIRGLAFIIDLIVVFIPVQVICFLIFKNNFFLANFFGQILFIVYNMVMINIGQGKTVGKYFSGIRVFNEDSHKAYVKALREFCKLLYFISFPVGILFLGLSIVLTLVTGRSLHDYVGGSTVILDKEYEHIFAEHHERTD</sequence>
<gene>
    <name evidence="7" type="ORF">EVC35_08090</name>
</gene>
<dbReference type="Pfam" id="PF06271">
    <property type="entry name" value="RDD"/>
    <property type="match status" value="1"/>
</dbReference>
<dbReference type="GO" id="GO:0016020">
    <property type="term" value="C:membrane"/>
    <property type="evidence" value="ECO:0007669"/>
    <property type="project" value="UniProtKB-SubCell"/>
</dbReference>
<dbReference type="EMBL" id="SDWY01000005">
    <property type="protein sequence ID" value="MDN6900942.1"/>
    <property type="molecule type" value="Genomic_DNA"/>
</dbReference>